<dbReference type="EMBL" id="JBHTLU010000031">
    <property type="protein sequence ID" value="MFD1222704.1"/>
    <property type="molecule type" value="Genomic_DNA"/>
</dbReference>
<dbReference type="RefSeq" id="WP_192705312.1">
    <property type="nucleotide sequence ID" value="NZ_BAABJG010000015.1"/>
</dbReference>
<protein>
    <submittedName>
        <fullName evidence="1">Uncharacterized protein</fullName>
    </submittedName>
</protein>
<gene>
    <name evidence="1" type="ORF">ACFQ4B_21545</name>
</gene>
<accession>A0ABW3UQW1</accession>
<keyword evidence="2" id="KW-1185">Reference proteome</keyword>
<proteinExistence type="predicted"/>
<evidence type="ECO:0000313" key="2">
    <source>
        <dbReference type="Proteomes" id="UP001597180"/>
    </source>
</evidence>
<organism evidence="1 2">
    <name type="scientific">Paenibacillus vulneris</name>
    <dbReference type="NCBI Taxonomy" id="1133364"/>
    <lineage>
        <taxon>Bacteria</taxon>
        <taxon>Bacillati</taxon>
        <taxon>Bacillota</taxon>
        <taxon>Bacilli</taxon>
        <taxon>Bacillales</taxon>
        <taxon>Paenibacillaceae</taxon>
        <taxon>Paenibacillus</taxon>
    </lineage>
</organism>
<dbReference type="Proteomes" id="UP001597180">
    <property type="component" value="Unassembled WGS sequence"/>
</dbReference>
<reference evidence="2" key="1">
    <citation type="journal article" date="2019" name="Int. J. Syst. Evol. Microbiol.">
        <title>The Global Catalogue of Microorganisms (GCM) 10K type strain sequencing project: providing services to taxonomists for standard genome sequencing and annotation.</title>
        <authorList>
            <consortium name="The Broad Institute Genomics Platform"/>
            <consortium name="The Broad Institute Genome Sequencing Center for Infectious Disease"/>
            <person name="Wu L."/>
            <person name="Ma J."/>
        </authorList>
    </citation>
    <scope>NUCLEOTIDE SEQUENCE [LARGE SCALE GENOMIC DNA]</scope>
    <source>
        <strain evidence="2">CCUG 53270</strain>
    </source>
</reference>
<name>A0ABW3UQW1_9BACL</name>
<sequence>MQQYSSVVATNAEILHKVQQNRGRILKGNFADAEKVSITLPLPKLSRNIFTL</sequence>
<evidence type="ECO:0000313" key="1">
    <source>
        <dbReference type="EMBL" id="MFD1222704.1"/>
    </source>
</evidence>
<comment type="caution">
    <text evidence="1">The sequence shown here is derived from an EMBL/GenBank/DDBJ whole genome shotgun (WGS) entry which is preliminary data.</text>
</comment>